<gene>
    <name evidence="1" type="ORF">DPMN_118760</name>
</gene>
<dbReference type="Gene3D" id="3.30.420.40">
    <property type="match status" value="2"/>
</dbReference>
<dbReference type="PANTHER" id="PTHR14187">
    <property type="entry name" value="ALPHA KINASE/ELONGATION FACTOR 2 KINASE"/>
    <property type="match status" value="1"/>
</dbReference>
<name>A0A9D4GKP5_DREPO</name>
<dbReference type="AlphaFoldDB" id="A0A9D4GKP5"/>
<organism evidence="1 2">
    <name type="scientific">Dreissena polymorpha</name>
    <name type="common">Zebra mussel</name>
    <name type="synonym">Mytilus polymorpha</name>
    <dbReference type="NCBI Taxonomy" id="45954"/>
    <lineage>
        <taxon>Eukaryota</taxon>
        <taxon>Metazoa</taxon>
        <taxon>Spiralia</taxon>
        <taxon>Lophotrochozoa</taxon>
        <taxon>Mollusca</taxon>
        <taxon>Bivalvia</taxon>
        <taxon>Autobranchia</taxon>
        <taxon>Heteroconchia</taxon>
        <taxon>Euheterodonta</taxon>
        <taxon>Imparidentia</taxon>
        <taxon>Neoheterodontei</taxon>
        <taxon>Myida</taxon>
        <taxon>Dreissenoidea</taxon>
        <taxon>Dreissenidae</taxon>
        <taxon>Dreissena</taxon>
    </lineage>
</organism>
<dbReference type="EMBL" id="JAIWYP010000005">
    <property type="protein sequence ID" value="KAH3817228.1"/>
    <property type="molecule type" value="Genomic_DNA"/>
</dbReference>
<protein>
    <submittedName>
        <fullName evidence="1">Uncharacterized protein</fullName>
    </submittedName>
</protein>
<dbReference type="PANTHER" id="PTHR14187:SF5">
    <property type="entry name" value="HEAT SHOCK 70 KDA PROTEIN 12A"/>
    <property type="match status" value="1"/>
</dbReference>
<keyword evidence="2" id="KW-1185">Reference proteome</keyword>
<proteinExistence type="predicted"/>
<sequence length="101" mass="11015">MSPLLNETDIQYVILVPAMWAAEAKHLMREAVVKAGSNGERLQLVPETVAAANWCTRSKDTLATDIITTGSKCVVIDLGVETCIARCYGVRKKEGCSVKYL</sequence>
<comment type="caution">
    <text evidence="1">The sequence shown here is derived from an EMBL/GenBank/DDBJ whole genome shotgun (WGS) entry which is preliminary data.</text>
</comment>
<reference evidence="1" key="2">
    <citation type="submission" date="2020-11" db="EMBL/GenBank/DDBJ databases">
        <authorList>
            <person name="McCartney M.A."/>
            <person name="Auch B."/>
            <person name="Kono T."/>
            <person name="Mallez S."/>
            <person name="Becker A."/>
            <person name="Gohl D.M."/>
            <person name="Silverstein K.A.T."/>
            <person name="Koren S."/>
            <person name="Bechman K.B."/>
            <person name="Herman A."/>
            <person name="Abrahante J.E."/>
            <person name="Garbe J."/>
        </authorList>
    </citation>
    <scope>NUCLEOTIDE SEQUENCE</scope>
    <source>
        <strain evidence="1">Duluth1</strain>
        <tissue evidence="1">Whole animal</tissue>
    </source>
</reference>
<evidence type="ECO:0000313" key="2">
    <source>
        <dbReference type="Proteomes" id="UP000828390"/>
    </source>
</evidence>
<accession>A0A9D4GKP5</accession>
<reference evidence="1" key="1">
    <citation type="journal article" date="2019" name="bioRxiv">
        <title>The Genome of the Zebra Mussel, Dreissena polymorpha: A Resource for Invasive Species Research.</title>
        <authorList>
            <person name="McCartney M.A."/>
            <person name="Auch B."/>
            <person name="Kono T."/>
            <person name="Mallez S."/>
            <person name="Zhang Y."/>
            <person name="Obille A."/>
            <person name="Becker A."/>
            <person name="Abrahante J.E."/>
            <person name="Garbe J."/>
            <person name="Badalamenti J.P."/>
            <person name="Herman A."/>
            <person name="Mangelson H."/>
            <person name="Liachko I."/>
            <person name="Sullivan S."/>
            <person name="Sone E.D."/>
            <person name="Koren S."/>
            <person name="Silverstein K.A.T."/>
            <person name="Beckman K.B."/>
            <person name="Gohl D.M."/>
        </authorList>
    </citation>
    <scope>NUCLEOTIDE SEQUENCE</scope>
    <source>
        <strain evidence="1">Duluth1</strain>
        <tissue evidence="1">Whole animal</tissue>
    </source>
</reference>
<evidence type="ECO:0000313" key="1">
    <source>
        <dbReference type="EMBL" id="KAH3817228.1"/>
    </source>
</evidence>
<dbReference type="Proteomes" id="UP000828390">
    <property type="component" value="Unassembled WGS sequence"/>
</dbReference>